<dbReference type="FunFam" id="3.40.50.300:FF:000319">
    <property type="entry name" value="DNA repair protein RecN"/>
    <property type="match status" value="1"/>
</dbReference>
<feature type="coiled-coil region" evidence="10">
    <location>
        <begin position="322"/>
        <end position="366"/>
    </location>
</feature>
<dbReference type="SUPFAM" id="SSF52540">
    <property type="entry name" value="P-loop containing nucleoside triphosphate hydrolases"/>
    <property type="match status" value="2"/>
</dbReference>
<evidence type="ECO:0000256" key="8">
    <source>
        <dbReference type="ARBA" id="ARBA00033408"/>
    </source>
</evidence>
<dbReference type="RefSeq" id="WP_124998907.1">
    <property type="nucleotide sequence ID" value="NZ_BHYK01000005.1"/>
</dbReference>
<dbReference type="FunFam" id="3.40.50.300:FF:000356">
    <property type="entry name" value="DNA repair protein RecN"/>
    <property type="match status" value="1"/>
</dbReference>
<dbReference type="GO" id="GO:0005524">
    <property type="term" value="F:ATP binding"/>
    <property type="evidence" value="ECO:0007669"/>
    <property type="project" value="UniProtKB-KW"/>
</dbReference>
<keyword evidence="4" id="KW-0547">Nucleotide-binding</keyword>
<dbReference type="GO" id="GO:0006281">
    <property type="term" value="P:DNA repair"/>
    <property type="evidence" value="ECO:0007669"/>
    <property type="project" value="UniProtKB-KW"/>
</dbReference>
<dbReference type="AlphaFoldDB" id="A0A401UIZ2"/>
<keyword evidence="10" id="KW-0175">Coiled coil</keyword>
<comment type="similarity">
    <text evidence="2 9">Belongs to the RecN family.</text>
</comment>
<gene>
    <name evidence="12" type="primary">recN</name>
    <name evidence="12" type="ORF">Ctaglu_10880</name>
</gene>
<keyword evidence="5 9" id="KW-0227">DNA damage</keyword>
<dbReference type="Gene3D" id="3.40.50.300">
    <property type="entry name" value="P-loop containing nucleotide triphosphate hydrolases"/>
    <property type="match status" value="2"/>
</dbReference>
<evidence type="ECO:0000256" key="5">
    <source>
        <dbReference type="ARBA" id="ARBA00022763"/>
    </source>
</evidence>
<evidence type="ECO:0000256" key="9">
    <source>
        <dbReference type="PIRNR" id="PIRNR003128"/>
    </source>
</evidence>
<dbReference type="CDD" id="cd03241">
    <property type="entry name" value="ABC_RecN"/>
    <property type="match status" value="2"/>
</dbReference>
<dbReference type="GO" id="GO:0043590">
    <property type="term" value="C:bacterial nucleoid"/>
    <property type="evidence" value="ECO:0007669"/>
    <property type="project" value="TreeGrafter"/>
</dbReference>
<keyword evidence="6" id="KW-0067">ATP-binding</keyword>
<accession>A0A401UIZ2</accession>
<sequence length="562" mass="64669">MLLQLNIINFALIENLSINFEGGFNVLSGETGAGKSILIDAINYVLGGKFNKSTIRTGEDKTYVEAIFTIDNKNNKNALDEMEIDYEDMVIVSRETFQSGKSIAKVNGKSLLLSKIKYISKTLLDIHGQHDNHNLLDSANHIFYVDSFGDDKINVVLSRYNEKYVRLTQIKNKIHKLEGNEGERAKRIDFLNYQIEEIKSVNIKIGEDTELLEKYAILSNAEKLEKHLSKSYGLLYINDEESTSVFYNLAIAIKELRTIEKHMEKIKTITDSIEESYYNIEENIADLRNLKETIYYDEKELEYLNSRINQINICKRKYGPTIEEIYEYKEKIETEYEELTNSDEIITGLQKEKAEYEREMRILGSEIHEIRCDISKELQDKIKDELNYIGLEKSKFYIEVKLENEFYENGCDRVQFCISTNPGEPLSPLADIVSGGELSRIMLALKTVFVDKDEIPTVIFDEIDTGISGRIAQCVAEKMYLISKNHQIFCVTHLPQIASMADTNYLISKNVKNDKTYTNIIKMNDGEKQQEIARMIGGTEVTKLTLENSKEMINMAKKQKLL</sequence>
<comment type="caution">
    <text evidence="12">The sequence shown here is derived from an EMBL/GenBank/DDBJ whole genome shotgun (WGS) entry which is preliminary data.</text>
</comment>
<reference evidence="12 13" key="1">
    <citation type="submission" date="2018-11" db="EMBL/GenBank/DDBJ databases">
        <title>Genome sequencing and assembly of Clostridium tagluense strain A121.</title>
        <authorList>
            <person name="Murakami T."/>
            <person name="Segawa T."/>
            <person name="Shcherbakova V.A."/>
            <person name="Mori H."/>
            <person name="Yoshimura Y."/>
        </authorList>
    </citation>
    <scope>NUCLEOTIDE SEQUENCE [LARGE SCALE GENOMIC DNA]</scope>
    <source>
        <strain evidence="12 13">A121</strain>
    </source>
</reference>
<evidence type="ECO:0000256" key="10">
    <source>
        <dbReference type="SAM" id="Coils"/>
    </source>
</evidence>
<evidence type="ECO:0000256" key="4">
    <source>
        <dbReference type="ARBA" id="ARBA00022741"/>
    </source>
</evidence>
<dbReference type="InterPro" id="IPR004604">
    <property type="entry name" value="DNA_recomb/repair_RecN"/>
</dbReference>
<name>A0A401UIZ2_9CLOT</name>
<dbReference type="InterPro" id="IPR027417">
    <property type="entry name" value="P-loop_NTPase"/>
</dbReference>
<evidence type="ECO:0000259" key="11">
    <source>
        <dbReference type="Pfam" id="PF02463"/>
    </source>
</evidence>
<evidence type="ECO:0000256" key="3">
    <source>
        <dbReference type="ARBA" id="ARBA00021315"/>
    </source>
</evidence>
<comment type="function">
    <text evidence="1 9">May be involved in recombinational repair of damaged DNA.</text>
</comment>
<evidence type="ECO:0000256" key="1">
    <source>
        <dbReference type="ARBA" id="ARBA00003618"/>
    </source>
</evidence>
<feature type="domain" description="RecF/RecN/SMC N-terminal" evidence="11">
    <location>
        <begin position="2"/>
        <end position="510"/>
    </location>
</feature>
<evidence type="ECO:0000313" key="13">
    <source>
        <dbReference type="Proteomes" id="UP000287872"/>
    </source>
</evidence>
<evidence type="ECO:0000256" key="7">
    <source>
        <dbReference type="ARBA" id="ARBA00023204"/>
    </source>
</evidence>
<protein>
    <recommendedName>
        <fullName evidence="3 9">DNA repair protein RecN</fullName>
    </recommendedName>
    <alternativeName>
        <fullName evidence="8 9">Recombination protein N</fullName>
    </alternativeName>
</protein>
<dbReference type="InterPro" id="IPR003395">
    <property type="entry name" value="RecF/RecN/SMC_N"/>
</dbReference>
<dbReference type="NCBIfam" id="TIGR00634">
    <property type="entry name" value="recN"/>
    <property type="match status" value="1"/>
</dbReference>
<evidence type="ECO:0000256" key="6">
    <source>
        <dbReference type="ARBA" id="ARBA00022840"/>
    </source>
</evidence>
<dbReference type="OrthoDB" id="9806954at2"/>
<evidence type="ECO:0000313" key="12">
    <source>
        <dbReference type="EMBL" id="GCD09465.1"/>
    </source>
</evidence>
<dbReference type="GO" id="GO:0009432">
    <property type="term" value="P:SOS response"/>
    <property type="evidence" value="ECO:0007669"/>
    <property type="project" value="TreeGrafter"/>
</dbReference>
<dbReference type="PANTHER" id="PTHR11059:SF0">
    <property type="entry name" value="DNA REPAIR PROTEIN RECN"/>
    <property type="match status" value="1"/>
</dbReference>
<dbReference type="Proteomes" id="UP000287872">
    <property type="component" value="Unassembled WGS sequence"/>
</dbReference>
<keyword evidence="13" id="KW-1185">Reference proteome</keyword>
<organism evidence="12 13">
    <name type="scientific">Clostridium tagluense</name>
    <dbReference type="NCBI Taxonomy" id="360422"/>
    <lineage>
        <taxon>Bacteria</taxon>
        <taxon>Bacillati</taxon>
        <taxon>Bacillota</taxon>
        <taxon>Clostridia</taxon>
        <taxon>Eubacteriales</taxon>
        <taxon>Clostridiaceae</taxon>
        <taxon>Clostridium</taxon>
    </lineage>
</organism>
<evidence type="ECO:0000256" key="2">
    <source>
        <dbReference type="ARBA" id="ARBA00009441"/>
    </source>
</evidence>
<proteinExistence type="inferred from homology"/>
<dbReference type="PANTHER" id="PTHR11059">
    <property type="entry name" value="DNA REPAIR PROTEIN RECN"/>
    <property type="match status" value="1"/>
</dbReference>
<dbReference type="EMBL" id="BHYK01000005">
    <property type="protein sequence ID" value="GCD09465.1"/>
    <property type="molecule type" value="Genomic_DNA"/>
</dbReference>
<dbReference type="GO" id="GO:0006310">
    <property type="term" value="P:DNA recombination"/>
    <property type="evidence" value="ECO:0007669"/>
    <property type="project" value="InterPro"/>
</dbReference>
<dbReference type="Pfam" id="PF02463">
    <property type="entry name" value="SMC_N"/>
    <property type="match status" value="1"/>
</dbReference>
<dbReference type="PIRSF" id="PIRSF003128">
    <property type="entry name" value="RecN"/>
    <property type="match status" value="1"/>
</dbReference>
<keyword evidence="7 9" id="KW-0234">DNA repair</keyword>